<dbReference type="AlphaFoldDB" id="A0A401IBJ5"/>
<evidence type="ECO:0000313" key="1">
    <source>
        <dbReference type="EMBL" id="GBF78643.1"/>
    </source>
</evidence>
<dbReference type="InterPro" id="IPR009380">
    <property type="entry name" value="DUF1036"/>
</dbReference>
<gene>
    <name evidence="1" type="ORF">AsFPU1_0032</name>
</gene>
<keyword evidence="2" id="KW-1185">Reference proteome</keyword>
<dbReference type="Pfam" id="PF06282">
    <property type="entry name" value="DUF1036"/>
    <property type="match status" value="1"/>
</dbReference>
<accession>A0A401IBJ5</accession>
<proteinExistence type="predicted"/>
<reference evidence="2" key="1">
    <citation type="submission" date="2017-05" db="EMBL/GenBank/DDBJ databases">
        <title>Physiological properties and genetic analysis related to exopolysaccharide production of fresh-water unicellular cyanobacterium Aphanothece sacrum, Suizenji Nori, that has been cultured as a food source in Japan.</title>
        <authorList>
            <person name="Kanesaki Y."/>
            <person name="Yoshikawa S."/>
            <person name="Ohki K."/>
        </authorList>
    </citation>
    <scope>NUCLEOTIDE SEQUENCE [LARGE SCALE GENOMIC DNA]</scope>
    <source>
        <strain evidence="2">FPU1</strain>
    </source>
</reference>
<sequence>MKNQWVLLSLAILGMVLGESVFSPKTAQAGELCNYRNQLLQVSAAYLNKDNVWVAKGWWMVEPGECLLHPDDWYTYVQVNRDEVVERPQLKEEGVQKVQLCVTQDRYTSYNGISWRPCDNSDYDFSDNSMQTFYAIGPQREIIKED</sequence>
<dbReference type="EMBL" id="BDQK01000001">
    <property type="protein sequence ID" value="GBF78643.1"/>
    <property type="molecule type" value="Genomic_DNA"/>
</dbReference>
<comment type="caution">
    <text evidence="1">The sequence shown here is derived from an EMBL/GenBank/DDBJ whole genome shotgun (WGS) entry which is preliminary data.</text>
</comment>
<evidence type="ECO:0000313" key="2">
    <source>
        <dbReference type="Proteomes" id="UP000287247"/>
    </source>
</evidence>
<name>A0A401IBJ5_APHSA</name>
<dbReference type="OrthoDB" id="427878at2"/>
<dbReference type="Proteomes" id="UP000287247">
    <property type="component" value="Unassembled WGS sequence"/>
</dbReference>
<organism evidence="1 2">
    <name type="scientific">Aphanothece sacrum FPU1</name>
    <dbReference type="NCBI Taxonomy" id="1920663"/>
    <lineage>
        <taxon>Bacteria</taxon>
        <taxon>Bacillati</taxon>
        <taxon>Cyanobacteriota</taxon>
        <taxon>Cyanophyceae</taxon>
        <taxon>Oscillatoriophycideae</taxon>
        <taxon>Chroococcales</taxon>
        <taxon>Aphanothecaceae</taxon>
        <taxon>Aphanothece</taxon>
    </lineage>
</organism>
<dbReference type="RefSeq" id="WP_124974199.1">
    <property type="nucleotide sequence ID" value="NZ_BDQK01000001.1"/>
</dbReference>
<evidence type="ECO:0008006" key="3">
    <source>
        <dbReference type="Google" id="ProtNLM"/>
    </source>
</evidence>
<protein>
    <recommendedName>
        <fullName evidence="3">DUF1036 domain-containing protein</fullName>
    </recommendedName>
</protein>